<dbReference type="KEGG" id="vg:28340434"/>
<evidence type="ECO:0000313" key="10">
    <source>
        <dbReference type="Proteomes" id="UP000203626"/>
    </source>
</evidence>
<dbReference type="Proteomes" id="UP000203626">
    <property type="component" value="Segment"/>
</dbReference>
<protein>
    <submittedName>
        <fullName evidence="9">Imv membrane protein, virion maturation</fullName>
    </submittedName>
</protein>
<dbReference type="OrthoDB" id="41580at10239"/>
<name>A0A1B1MRH2_9POXV</name>
<evidence type="ECO:0000256" key="5">
    <source>
        <dbReference type="ARBA" id="ARBA00022921"/>
    </source>
</evidence>
<evidence type="ECO:0000256" key="7">
    <source>
        <dbReference type="ARBA" id="ARBA00023136"/>
    </source>
</evidence>
<evidence type="ECO:0000256" key="3">
    <source>
        <dbReference type="ARBA" id="ARBA00022692"/>
    </source>
</evidence>
<keyword evidence="7 8" id="KW-0472">Membrane</keyword>
<keyword evidence="3 8" id="KW-0812">Transmembrane</keyword>
<dbReference type="EMBL" id="KU980965">
    <property type="protein sequence ID" value="ANS71191.1"/>
    <property type="molecule type" value="Genomic_DNA"/>
</dbReference>
<organism evidence="9 10">
    <name type="scientific">Pteropox virus</name>
    <dbReference type="NCBI Taxonomy" id="1873698"/>
    <lineage>
        <taxon>Viruses</taxon>
        <taxon>Varidnaviria</taxon>
        <taxon>Bamfordvirae</taxon>
        <taxon>Nucleocytoviricota</taxon>
        <taxon>Pokkesviricetes</taxon>
        <taxon>Chitovirales</taxon>
        <taxon>Poxviridae</taxon>
        <taxon>Chordopoxvirinae</taxon>
        <taxon>Pteropopoxvirus</taxon>
        <taxon>Pteropopoxvirus pteropox</taxon>
    </lineage>
</organism>
<accession>A0A1B1MRH2</accession>
<dbReference type="RefSeq" id="YP_009268822.1">
    <property type="nucleotide sequence ID" value="NC_030656.1"/>
</dbReference>
<sequence length="76" mass="8463">MALADLIITFVCIIIIIYLVYNIYTKTTIEKKNPIVPEINKGSFNDKLTNDQIKAIAKLVSKNSQSSDDNSADLES</sequence>
<feature type="transmembrane region" description="Helical" evidence="8">
    <location>
        <begin position="6"/>
        <end position="24"/>
    </location>
</feature>
<evidence type="ECO:0000256" key="1">
    <source>
        <dbReference type="ARBA" id="ARBA00003039"/>
    </source>
</evidence>
<evidence type="ECO:0000256" key="4">
    <source>
        <dbReference type="ARBA" id="ARBA00022844"/>
    </source>
</evidence>
<keyword evidence="4" id="KW-0946">Virion</keyword>
<comment type="subcellular location">
    <subcellularLocation>
        <location evidence="2">Virion membrane</location>
        <topology evidence="2">Single-pass membrane protein</topology>
    </subcellularLocation>
</comment>
<dbReference type="InterPro" id="IPR009236">
    <property type="entry name" value="Chordopox_A13L"/>
</dbReference>
<keyword evidence="5" id="KW-0426">Late protein</keyword>
<evidence type="ECO:0000256" key="2">
    <source>
        <dbReference type="ARBA" id="ARBA00004381"/>
    </source>
</evidence>
<proteinExistence type="predicted"/>
<keyword evidence="10" id="KW-1185">Reference proteome</keyword>
<keyword evidence="6 8" id="KW-1133">Transmembrane helix</keyword>
<comment type="function">
    <text evidence="1">Essential for the encapsidation of DNA into immature virions (IV) and the subsequent maturation of IV into mature virions (MV).</text>
</comment>
<reference evidence="9 10" key="1">
    <citation type="journal article" date="2016" name="J. Gen. Virol.">
        <title>Genomic characterization of a novel poxvirus from a flying fox: evidence for a new genus?</title>
        <authorList>
            <person name="O'Dea M.A."/>
            <person name="Tu S.L."/>
            <person name="Pang S."/>
            <person name="De Ridder T."/>
            <person name="Jackson B."/>
            <person name="Upton C."/>
        </authorList>
    </citation>
    <scope>NUCLEOTIDE SEQUENCE [LARGE SCALE GENOMIC DNA]</scope>
    <source>
        <strain evidence="9 10">Australia</strain>
    </source>
</reference>
<evidence type="ECO:0000313" key="9">
    <source>
        <dbReference type="EMBL" id="ANS71191.1"/>
    </source>
</evidence>
<gene>
    <name evidence="9" type="ORF">PTPV-Aus-107</name>
</gene>
<dbReference type="GO" id="GO:0055036">
    <property type="term" value="C:virion membrane"/>
    <property type="evidence" value="ECO:0007669"/>
    <property type="project" value="UniProtKB-SubCell"/>
</dbReference>
<evidence type="ECO:0000256" key="6">
    <source>
        <dbReference type="ARBA" id="ARBA00022989"/>
    </source>
</evidence>
<dbReference type="GeneID" id="28340434"/>
<evidence type="ECO:0000256" key="8">
    <source>
        <dbReference type="SAM" id="Phobius"/>
    </source>
</evidence>
<dbReference type="Pfam" id="PF05961">
    <property type="entry name" value="Chordopox_A13L"/>
    <property type="match status" value="1"/>
</dbReference>